<evidence type="ECO:0000256" key="6">
    <source>
        <dbReference type="SAM" id="MobiDB-lite"/>
    </source>
</evidence>
<dbReference type="InterPro" id="IPR036163">
    <property type="entry name" value="HMA_dom_sf"/>
</dbReference>
<sequence length="134" mass="15158">MKKVVVKLDLHDDKAKQKALKKVSTLSGIDALSMDMKEKKLTVVGDVDPVEVVNKLRKTWFTEIVSVGPAKEEKKDAGKKDEGKKDEGKKDEGKKDEKDQIADLIKAYKAYNPHMTQYYYVHSMEENPNACVIC</sequence>
<evidence type="ECO:0000256" key="4">
    <source>
        <dbReference type="ARBA" id="ARBA00023289"/>
    </source>
</evidence>
<feature type="region of interest" description="Disordered" evidence="6">
    <location>
        <begin position="69"/>
        <end position="98"/>
    </location>
</feature>
<comment type="similarity">
    <text evidence="5">Belongs to the HIPP family.</text>
</comment>
<dbReference type="PANTHER" id="PTHR45811:SF49">
    <property type="entry name" value="OS04G0667600 PROTEIN"/>
    <property type="match status" value="1"/>
</dbReference>
<dbReference type="PANTHER" id="PTHR45811">
    <property type="entry name" value="COPPER TRANSPORT PROTEIN FAMILY-RELATED"/>
    <property type="match status" value="1"/>
</dbReference>
<organism evidence="8 9">
    <name type="scientific">Ficus carica</name>
    <name type="common">Common fig</name>
    <dbReference type="NCBI Taxonomy" id="3494"/>
    <lineage>
        <taxon>Eukaryota</taxon>
        <taxon>Viridiplantae</taxon>
        <taxon>Streptophyta</taxon>
        <taxon>Embryophyta</taxon>
        <taxon>Tracheophyta</taxon>
        <taxon>Spermatophyta</taxon>
        <taxon>Magnoliopsida</taxon>
        <taxon>eudicotyledons</taxon>
        <taxon>Gunneridae</taxon>
        <taxon>Pentapetalae</taxon>
        <taxon>rosids</taxon>
        <taxon>fabids</taxon>
        <taxon>Rosales</taxon>
        <taxon>Moraceae</taxon>
        <taxon>Ficeae</taxon>
        <taxon>Ficus</taxon>
    </lineage>
</organism>
<evidence type="ECO:0000256" key="5">
    <source>
        <dbReference type="ARBA" id="ARBA00024045"/>
    </source>
</evidence>
<dbReference type="Pfam" id="PF00403">
    <property type="entry name" value="HMA"/>
    <property type="match status" value="1"/>
</dbReference>
<dbReference type="Gene3D" id="3.30.70.100">
    <property type="match status" value="1"/>
</dbReference>
<dbReference type="Gramene" id="FCD_00004959-RA">
    <property type="protein sequence ID" value="FCD_00004959-RA:cds"/>
    <property type="gene ID" value="FCD_00004959"/>
</dbReference>
<evidence type="ECO:0000313" key="8">
    <source>
        <dbReference type="EMBL" id="GMN31924.1"/>
    </source>
</evidence>
<protein>
    <recommendedName>
        <fullName evidence="7">HMA domain-containing protein</fullName>
    </recommendedName>
</protein>
<evidence type="ECO:0000259" key="7">
    <source>
        <dbReference type="PROSITE" id="PS50846"/>
    </source>
</evidence>
<name>A0AA87ZF38_FICCA</name>
<dbReference type="InterPro" id="IPR006121">
    <property type="entry name" value="HMA_dom"/>
</dbReference>
<feature type="compositionally biased region" description="Basic and acidic residues" evidence="6">
    <location>
        <begin position="70"/>
        <end position="98"/>
    </location>
</feature>
<keyword evidence="3" id="KW-0449">Lipoprotein</keyword>
<dbReference type="EMBL" id="BTGU01000003">
    <property type="protein sequence ID" value="GMN31924.1"/>
    <property type="molecule type" value="Genomic_DNA"/>
</dbReference>
<dbReference type="SUPFAM" id="SSF55008">
    <property type="entry name" value="HMA, heavy metal-associated domain"/>
    <property type="match status" value="1"/>
</dbReference>
<reference evidence="8" key="1">
    <citation type="submission" date="2023-07" db="EMBL/GenBank/DDBJ databases">
        <title>draft genome sequence of fig (Ficus carica).</title>
        <authorList>
            <person name="Takahashi T."/>
            <person name="Nishimura K."/>
        </authorList>
    </citation>
    <scope>NUCLEOTIDE SEQUENCE</scope>
</reference>
<dbReference type="PROSITE" id="PS50846">
    <property type="entry name" value="HMA_2"/>
    <property type="match status" value="1"/>
</dbReference>
<evidence type="ECO:0000256" key="1">
    <source>
        <dbReference type="ARBA" id="ARBA00022481"/>
    </source>
</evidence>
<dbReference type="Proteomes" id="UP001187192">
    <property type="component" value="Unassembled WGS sequence"/>
</dbReference>
<proteinExistence type="inferred from homology"/>
<evidence type="ECO:0000256" key="3">
    <source>
        <dbReference type="ARBA" id="ARBA00023288"/>
    </source>
</evidence>
<comment type="caution">
    <text evidence="8">The sequence shown here is derived from an EMBL/GenBank/DDBJ whole genome shotgun (WGS) entry which is preliminary data.</text>
</comment>
<dbReference type="GO" id="GO:0046872">
    <property type="term" value="F:metal ion binding"/>
    <property type="evidence" value="ECO:0007669"/>
    <property type="project" value="UniProtKB-KW"/>
</dbReference>
<keyword evidence="1" id="KW-0488">Methylation</keyword>
<dbReference type="InterPro" id="IPR051863">
    <property type="entry name" value="HIPP"/>
</dbReference>
<keyword evidence="4" id="KW-0636">Prenylation</keyword>
<feature type="domain" description="HMA" evidence="7">
    <location>
        <begin position="1"/>
        <end position="68"/>
    </location>
</feature>
<keyword evidence="9" id="KW-1185">Reference proteome</keyword>
<evidence type="ECO:0000313" key="9">
    <source>
        <dbReference type="Proteomes" id="UP001187192"/>
    </source>
</evidence>
<dbReference type="AlphaFoldDB" id="A0AA87ZF38"/>
<keyword evidence="2" id="KW-0479">Metal-binding</keyword>
<gene>
    <name evidence="8" type="ORF">TIFTF001_003467</name>
</gene>
<accession>A0AA87ZF38</accession>
<evidence type="ECO:0000256" key="2">
    <source>
        <dbReference type="ARBA" id="ARBA00022723"/>
    </source>
</evidence>